<accession>A0A0E9PTL4</accession>
<reference evidence="1" key="1">
    <citation type="submission" date="2014-11" db="EMBL/GenBank/DDBJ databases">
        <authorList>
            <person name="Amaro Gonzalez C."/>
        </authorList>
    </citation>
    <scope>NUCLEOTIDE SEQUENCE</scope>
</reference>
<reference evidence="1" key="2">
    <citation type="journal article" date="2015" name="Fish Shellfish Immunol.">
        <title>Early steps in the European eel (Anguilla anguilla)-Vibrio vulnificus interaction in the gills: Role of the RtxA13 toxin.</title>
        <authorList>
            <person name="Callol A."/>
            <person name="Pajuelo D."/>
            <person name="Ebbesson L."/>
            <person name="Teles M."/>
            <person name="MacKenzie S."/>
            <person name="Amaro C."/>
        </authorList>
    </citation>
    <scope>NUCLEOTIDE SEQUENCE</scope>
</reference>
<dbReference type="AlphaFoldDB" id="A0A0E9PTL4"/>
<sequence length="29" mass="3498">MDLYPKVCAVKYLQHFEGKLVDRHMLLYS</sequence>
<dbReference type="EMBL" id="GBXM01100763">
    <property type="protein sequence ID" value="JAH07814.1"/>
    <property type="molecule type" value="Transcribed_RNA"/>
</dbReference>
<protein>
    <submittedName>
        <fullName evidence="1">Uncharacterized protein</fullName>
    </submittedName>
</protein>
<organism evidence="1">
    <name type="scientific">Anguilla anguilla</name>
    <name type="common">European freshwater eel</name>
    <name type="synonym">Muraena anguilla</name>
    <dbReference type="NCBI Taxonomy" id="7936"/>
    <lineage>
        <taxon>Eukaryota</taxon>
        <taxon>Metazoa</taxon>
        <taxon>Chordata</taxon>
        <taxon>Craniata</taxon>
        <taxon>Vertebrata</taxon>
        <taxon>Euteleostomi</taxon>
        <taxon>Actinopterygii</taxon>
        <taxon>Neopterygii</taxon>
        <taxon>Teleostei</taxon>
        <taxon>Anguilliformes</taxon>
        <taxon>Anguillidae</taxon>
        <taxon>Anguilla</taxon>
    </lineage>
</organism>
<name>A0A0E9PTL4_ANGAN</name>
<proteinExistence type="predicted"/>
<evidence type="ECO:0000313" key="1">
    <source>
        <dbReference type="EMBL" id="JAH07814.1"/>
    </source>
</evidence>